<feature type="transmembrane region" description="Helical" evidence="6">
    <location>
        <begin position="217"/>
        <end position="234"/>
    </location>
</feature>
<dbReference type="GO" id="GO:0015658">
    <property type="term" value="F:branched-chain amino acid transmembrane transporter activity"/>
    <property type="evidence" value="ECO:0007669"/>
    <property type="project" value="InterPro"/>
</dbReference>
<dbReference type="Proteomes" id="UP001196509">
    <property type="component" value="Unassembled WGS sequence"/>
</dbReference>
<feature type="transmembrane region" description="Helical" evidence="6">
    <location>
        <begin position="95"/>
        <end position="113"/>
    </location>
</feature>
<feature type="transmembrane region" description="Helical" evidence="6">
    <location>
        <begin position="292"/>
        <end position="314"/>
    </location>
</feature>
<dbReference type="RefSeq" id="WP_220226942.1">
    <property type="nucleotide sequence ID" value="NZ_JAICBX010000001.1"/>
</dbReference>
<keyword evidence="3 6" id="KW-0812">Transmembrane</keyword>
<keyword evidence="4 6" id="KW-1133">Transmembrane helix</keyword>
<dbReference type="CDD" id="cd06581">
    <property type="entry name" value="TM_PBP1_LivM_like"/>
    <property type="match status" value="1"/>
</dbReference>
<feature type="transmembrane region" description="Helical" evidence="6">
    <location>
        <begin position="12"/>
        <end position="31"/>
    </location>
</feature>
<dbReference type="GO" id="GO:0005886">
    <property type="term" value="C:plasma membrane"/>
    <property type="evidence" value="ECO:0007669"/>
    <property type="project" value="UniProtKB-SubCell"/>
</dbReference>
<organism evidence="7 8">
    <name type="scientific">Flavimaribacter sediminis</name>
    <dbReference type="NCBI Taxonomy" id="2865987"/>
    <lineage>
        <taxon>Bacteria</taxon>
        <taxon>Pseudomonadati</taxon>
        <taxon>Pseudomonadota</taxon>
        <taxon>Alphaproteobacteria</taxon>
        <taxon>Hyphomicrobiales</taxon>
        <taxon>Rhizobiaceae</taxon>
        <taxon>Flavimaribacter</taxon>
    </lineage>
</organism>
<keyword evidence="8" id="KW-1185">Reference proteome</keyword>
<dbReference type="AlphaFoldDB" id="A0AAE2ZJL3"/>
<feature type="transmembrane region" description="Helical" evidence="6">
    <location>
        <begin position="170"/>
        <end position="188"/>
    </location>
</feature>
<proteinExistence type="predicted"/>
<evidence type="ECO:0000256" key="3">
    <source>
        <dbReference type="ARBA" id="ARBA00022692"/>
    </source>
</evidence>
<name>A0AAE2ZJL3_9HYPH</name>
<evidence type="ECO:0000256" key="6">
    <source>
        <dbReference type="SAM" id="Phobius"/>
    </source>
</evidence>
<evidence type="ECO:0000256" key="4">
    <source>
        <dbReference type="ARBA" id="ARBA00022989"/>
    </source>
</evidence>
<evidence type="ECO:0000313" key="7">
    <source>
        <dbReference type="EMBL" id="MBW8636241.1"/>
    </source>
</evidence>
<dbReference type="InterPro" id="IPR001851">
    <property type="entry name" value="ABC_transp_permease"/>
</dbReference>
<keyword evidence="5 6" id="KW-0472">Membrane</keyword>
<feature type="transmembrane region" description="Helical" evidence="6">
    <location>
        <begin position="267"/>
        <end position="286"/>
    </location>
</feature>
<keyword evidence="2" id="KW-1003">Cell membrane</keyword>
<feature type="transmembrane region" description="Helical" evidence="6">
    <location>
        <begin position="70"/>
        <end position="89"/>
    </location>
</feature>
<evidence type="ECO:0000256" key="1">
    <source>
        <dbReference type="ARBA" id="ARBA00004651"/>
    </source>
</evidence>
<dbReference type="PANTHER" id="PTHR30482">
    <property type="entry name" value="HIGH-AFFINITY BRANCHED-CHAIN AMINO ACID TRANSPORT SYSTEM PERMEASE"/>
    <property type="match status" value="1"/>
</dbReference>
<dbReference type="InterPro" id="IPR043428">
    <property type="entry name" value="LivM-like"/>
</dbReference>
<feature type="transmembrane region" description="Helical" evidence="6">
    <location>
        <begin position="37"/>
        <end position="58"/>
    </location>
</feature>
<comment type="subcellular location">
    <subcellularLocation>
        <location evidence="1">Cell membrane</location>
        <topology evidence="1">Multi-pass membrane protein</topology>
    </subcellularLocation>
</comment>
<dbReference type="Pfam" id="PF02653">
    <property type="entry name" value="BPD_transp_2"/>
    <property type="match status" value="1"/>
</dbReference>
<dbReference type="PANTHER" id="PTHR30482:SF10">
    <property type="entry name" value="HIGH-AFFINITY BRANCHED-CHAIN AMINO ACID TRANSPORT PROTEIN BRAE"/>
    <property type="match status" value="1"/>
</dbReference>
<evidence type="ECO:0000256" key="5">
    <source>
        <dbReference type="ARBA" id="ARBA00023136"/>
    </source>
</evidence>
<feature type="transmembrane region" description="Helical" evidence="6">
    <location>
        <begin position="120"/>
        <end position="136"/>
    </location>
</feature>
<gene>
    <name evidence="7" type="ORF">K1W69_03495</name>
</gene>
<evidence type="ECO:0000256" key="2">
    <source>
        <dbReference type="ARBA" id="ARBA00022475"/>
    </source>
</evidence>
<comment type="caution">
    <text evidence="7">The sequence shown here is derived from an EMBL/GenBank/DDBJ whole genome shotgun (WGS) entry which is preliminary data.</text>
</comment>
<protein>
    <submittedName>
        <fullName evidence="7">Branched-chain amino acid ABC transporter permease</fullName>
    </submittedName>
</protein>
<reference evidence="7" key="1">
    <citation type="submission" date="2021-08" db="EMBL/GenBank/DDBJ databases">
        <title>Hoeflea bacterium WL0058 sp. nov., isolated from the sediment.</title>
        <authorList>
            <person name="Wang L."/>
            <person name="Zhang D."/>
        </authorList>
    </citation>
    <scope>NUCLEOTIDE SEQUENCE</scope>
    <source>
        <strain evidence="7">WL0058</strain>
    </source>
</reference>
<accession>A0AAE2ZJL3</accession>
<dbReference type="EMBL" id="JAICBX010000001">
    <property type="protein sequence ID" value="MBW8636241.1"/>
    <property type="molecule type" value="Genomic_DNA"/>
</dbReference>
<sequence>MTTIALPARNEIRNNAATVLAFAAGMIALPFVFGNGYYLNTLVFVAILALPALGLSLLSGLSGQLAISHGAFFALGAYGSSILAVRLGIDPAISTILAQFIVAAIAAAIGAVVLRLRSHYLAIATLSFAIIVELLIEEWSSVTGGMQGMIGIPPYEIAGMSLTSDKAVYLVYWPITILMLWFALNLSVSRVGRALRAIREGEPIVDSLGIRAANYKIGVYVVSSVFAGLGGSLYAHFVGFVTPATGSLMFAIDIIMVLALGGFDRLWGALVGVALITLLNEYALGFADYKRIFLGVALIAVMLVFPRGLLPGIIDLVGSGLRKGGADARRA</sequence>
<evidence type="ECO:0000313" key="8">
    <source>
        <dbReference type="Proteomes" id="UP001196509"/>
    </source>
</evidence>